<sequence>MPATPLTTEVLAALRRIGCPVTTTDLLRLLNRGRATPLISDQVYRAADALRVRGSVRSLRTTANKRIRYWEYVAESPACTCRAQDTS</sequence>
<dbReference type="EMBL" id="JALN02000002">
    <property type="protein sequence ID" value="KDE97056.1"/>
    <property type="molecule type" value="Genomic_DNA"/>
</dbReference>
<gene>
    <name evidence="1" type="ORF">Y900_027585</name>
</gene>
<dbReference type="OrthoDB" id="4628962at2"/>
<evidence type="ECO:0000313" key="2">
    <source>
        <dbReference type="Proteomes" id="UP000022835"/>
    </source>
</evidence>
<keyword evidence="2" id="KW-1185">Reference proteome</keyword>
<protein>
    <recommendedName>
        <fullName evidence="3">Fur family transcriptional regulator</fullName>
    </recommendedName>
</protein>
<evidence type="ECO:0008006" key="3">
    <source>
        <dbReference type="Google" id="ProtNLM"/>
    </source>
</evidence>
<proteinExistence type="predicted"/>
<name>A0A064CBK0_9MYCO</name>
<organism evidence="1 2">
    <name type="scientific">Mycolicibacterium aromaticivorans JS19b1 = JCM 16368</name>
    <dbReference type="NCBI Taxonomy" id="1440774"/>
    <lineage>
        <taxon>Bacteria</taxon>
        <taxon>Bacillati</taxon>
        <taxon>Actinomycetota</taxon>
        <taxon>Actinomycetes</taxon>
        <taxon>Mycobacteriales</taxon>
        <taxon>Mycobacteriaceae</taxon>
        <taxon>Mycolicibacterium</taxon>
    </lineage>
</organism>
<evidence type="ECO:0000313" key="1">
    <source>
        <dbReference type="EMBL" id="KDE97056.1"/>
    </source>
</evidence>
<dbReference type="STRING" id="1440774.Y900_027585"/>
<dbReference type="AlphaFoldDB" id="A0A064CBK0"/>
<dbReference type="RefSeq" id="WP_036348266.1">
    <property type="nucleotide sequence ID" value="NZ_JALN02000002.1"/>
</dbReference>
<accession>A0A064CBK0</accession>
<dbReference type="Proteomes" id="UP000022835">
    <property type="component" value="Unassembled WGS sequence"/>
</dbReference>
<comment type="caution">
    <text evidence="1">The sequence shown here is derived from an EMBL/GenBank/DDBJ whole genome shotgun (WGS) entry which is preliminary data.</text>
</comment>
<reference evidence="1" key="1">
    <citation type="submission" date="2014-05" db="EMBL/GenBank/DDBJ databases">
        <title>Genome sequence of Mycobacterium aromaticivorans strain JS19b1T (= DSM 45407T).</title>
        <authorList>
            <person name="Kwak Y."/>
            <person name="Park G.-S."/>
            <person name="Li Q.X."/>
            <person name="Lee S.-E."/>
            <person name="Shin J.-H."/>
        </authorList>
    </citation>
    <scope>NUCLEOTIDE SEQUENCE [LARGE SCALE GENOMIC DNA]</scope>
    <source>
        <strain evidence="1">JS19b1</strain>
    </source>
</reference>